<evidence type="ECO:0000313" key="4">
    <source>
        <dbReference type="Proteomes" id="UP001187192"/>
    </source>
</evidence>
<keyword evidence="1" id="KW-0175">Coiled coil</keyword>
<reference evidence="3" key="1">
    <citation type="submission" date="2023-07" db="EMBL/GenBank/DDBJ databases">
        <title>draft genome sequence of fig (Ficus carica).</title>
        <authorList>
            <person name="Takahashi T."/>
            <person name="Nishimura K."/>
        </authorList>
    </citation>
    <scope>NUCLEOTIDE SEQUENCE</scope>
</reference>
<gene>
    <name evidence="3" type="ORF">TIFTF001_028527</name>
</gene>
<comment type="caution">
    <text evidence="3">The sequence shown here is derived from an EMBL/GenBank/DDBJ whole genome shotgun (WGS) entry which is preliminary data.</text>
</comment>
<name>A0AA88DQ41_FICCA</name>
<evidence type="ECO:0000256" key="2">
    <source>
        <dbReference type="SAM" id="MobiDB-lite"/>
    </source>
</evidence>
<protein>
    <submittedName>
        <fullName evidence="3">Uncharacterized protein</fullName>
    </submittedName>
</protein>
<feature type="region of interest" description="Disordered" evidence="2">
    <location>
        <begin position="44"/>
        <end position="71"/>
    </location>
</feature>
<proteinExistence type="predicted"/>
<evidence type="ECO:0000256" key="1">
    <source>
        <dbReference type="SAM" id="Coils"/>
    </source>
</evidence>
<accession>A0AA88DQ41</accession>
<organism evidence="3 4">
    <name type="scientific">Ficus carica</name>
    <name type="common">Common fig</name>
    <dbReference type="NCBI Taxonomy" id="3494"/>
    <lineage>
        <taxon>Eukaryota</taxon>
        <taxon>Viridiplantae</taxon>
        <taxon>Streptophyta</taxon>
        <taxon>Embryophyta</taxon>
        <taxon>Tracheophyta</taxon>
        <taxon>Spermatophyta</taxon>
        <taxon>Magnoliopsida</taxon>
        <taxon>eudicotyledons</taxon>
        <taxon>Gunneridae</taxon>
        <taxon>Pentapetalae</taxon>
        <taxon>rosids</taxon>
        <taxon>fabids</taxon>
        <taxon>Rosales</taxon>
        <taxon>Moraceae</taxon>
        <taxon>Ficeae</taxon>
        <taxon>Ficus</taxon>
    </lineage>
</organism>
<dbReference type="EMBL" id="BTGU01000087">
    <property type="protein sequence ID" value="GMN59430.1"/>
    <property type="molecule type" value="Genomic_DNA"/>
</dbReference>
<feature type="region of interest" description="Disordered" evidence="2">
    <location>
        <begin position="269"/>
        <end position="295"/>
    </location>
</feature>
<dbReference type="AlphaFoldDB" id="A0AA88DQ41"/>
<sequence length="295" mass="33078">MPLSDEETSIAELALDTMKIDFPSPKKLLARKRAEKEAAIAAVAAKAADPPAKKQKVGEKPRRKAPTKNNEEVKAIVPESSVEPQLTEEEEMNVKVNLPPGTSLLQNKILSFRAILMISRGTVYRELEEVDKERGEKLLNIERKFKDVKVSANTLIVELHTLNRIVKEGAEMMKAMVERFDKAKAENDALREKVKQKDEDITRIVTRIIGEYEKATLKDRYELLKEYKQGLLIDNDVDEEIELYEETTTEAGVPTSAPSKNIEQLTTTVPATAEEIRPVDGSTGEPPKSEKAVKQ</sequence>
<keyword evidence="4" id="KW-1185">Reference proteome</keyword>
<feature type="coiled-coil region" evidence="1">
    <location>
        <begin position="173"/>
        <end position="200"/>
    </location>
</feature>
<evidence type="ECO:0000313" key="3">
    <source>
        <dbReference type="EMBL" id="GMN59430.1"/>
    </source>
</evidence>
<dbReference type="Proteomes" id="UP001187192">
    <property type="component" value="Unassembled WGS sequence"/>
</dbReference>